<keyword evidence="5" id="KW-0238">DNA-binding</keyword>
<dbReference type="InterPro" id="IPR011006">
    <property type="entry name" value="CheY-like_superfamily"/>
</dbReference>
<keyword evidence="4" id="KW-0805">Transcription regulation</keyword>
<keyword evidence="6" id="KW-0010">Activator</keyword>
<evidence type="ECO:0000256" key="5">
    <source>
        <dbReference type="ARBA" id="ARBA00023125"/>
    </source>
</evidence>
<keyword evidence="11" id="KW-1133">Transmembrane helix</keyword>
<evidence type="ECO:0000256" key="10">
    <source>
        <dbReference type="SAM" id="MobiDB-lite"/>
    </source>
</evidence>
<evidence type="ECO:0000313" key="15">
    <source>
        <dbReference type="Proteomes" id="UP000233837"/>
    </source>
</evidence>
<evidence type="ECO:0000256" key="6">
    <source>
        <dbReference type="ARBA" id="ARBA00023159"/>
    </source>
</evidence>
<dbReference type="InterPro" id="IPR009057">
    <property type="entry name" value="Homeodomain-like_sf"/>
</dbReference>
<comment type="subcellular location">
    <subcellularLocation>
        <location evidence="1">Nucleus</location>
    </subcellularLocation>
</comment>
<dbReference type="Gene3D" id="1.10.10.60">
    <property type="entry name" value="Homeodomain-like"/>
    <property type="match status" value="1"/>
</dbReference>
<dbReference type="SUPFAM" id="SSF46689">
    <property type="entry name" value="Homeodomain-like"/>
    <property type="match status" value="1"/>
</dbReference>
<dbReference type="InterPro" id="IPR001789">
    <property type="entry name" value="Sig_transdc_resp-reg_receiver"/>
</dbReference>
<evidence type="ECO:0000313" key="14">
    <source>
        <dbReference type="EMBL" id="PKU72253.1"/>
    </source>
</evidence>
<gene>
    <name evidence="14" type="primary">ARR10</name>
    <name evidence="14" type="ORF">MA16_Dca006253</name>
</gene>
<keyword evidence="11" id="KW-0472">Membrane</keyword>
<evidence type="ECO:0000256" key="7">
    <source>
        <dbReference type="ARBA" id="ARBA00023163"/>
    </source>
</evidence>
<keyword evidence="11" id="KW-0812">Transmembrane</keyword>
<keyword evidence="2 9" id="KW-0597">Phosphoprotein</keyword>
<dbReference type="GO" id="GO:0005634">
    <property type="term" value="C:nucleus"/>
    <property type="evidence" value="ECO:0007669"/>
    <property type="project" value="UniProtKB-SubCell"/>
</dbReference>
<dbReference type="GO" id="GO:0009736">
    <property type="term" value="P:cytokinin-activated signaling pathway"/>
    <property type="evidence" value="ECO:0007669"/>
    <property type="project" value="InterPro"/>
</dbReference>
<evidence type="ECO:0000256" key="1">
    <source>
        <dbReference type="ARBA" id="ARBA00004123"/>
    </source>
</evidence>
<dbReference type="SUPFAM" id="SSF52172">
    <property type="entry name" value="CheY-like"/>
    <property type="match status" value="1"/>
</dbReference>
<dbReference type="Gene3D" id="3.40.50.2300">
    <property type="match status" value="1"/>
</dbReference>
<evidence type="ECO:0000259" key="12">
    <source>
        <dbReference type="PROSITE" id="PS50110"/>
    </source>
</evidence>
<dbReference type="Pfam" id="PF00072">
    <property type="entry name" value="Response_reg"/>
    <property type="match status" value="1"/>
</dbReference>
<evidence type="ECO:0000256" key="3">
    <source>
        <dbReference type="ARBA" id="ARBA00023012"/>
    </source>
</evidence>
<keyword evidence="15" id="KW-1185">Reference proteome</keyword>
<dbReference type="EMBL" id="KZ502842">
    <property type="protein sequence ID" value="PKU72253.1"/>
    <property type="molecule type" value="Genomic_DNA"/>
</dbReference>
<evidence type="ECO:0000256" key="11">
    <source>
        <dbReference type="SAM" id="Phobius"/>
    </source>
</evidence>
<dbReference type="InterPro" id="IPR017930">
    <property type="entry name" value="Myb_dom"/>
</dbReference>
<accession>A0A2I0W9B1</accession>
<feature type="region of interest" description="Disordered" evidence="10">
    <location>
        <begin position="159"/>
        <end position="194"/>
    </location>
</feature>
<organism evidence="14 15">
    <name type="scientific">Dendrobium catenatum</name>
    <dbReference type="NCBI Taxonomy" id="906689"/>
    <lineage>
        <taxon>Eukaryota</taxon>
        <taxon>Viridiplantae</taxon>
        <taxon>Streptophyta</taxon>
        <taxon>Embryophyta</taxon>
        <taxon>Tracheophyta</taxon>
        <taxon>Spermatophyta</taxon>
        <taxon>Magnoliopsida</taxon>
        <taxon>Liliopsida</taxon>
        <taxon>Asparagales</taxon>
        <taxon>Orchidaceae</taxon>
        <taxon>Epidendroideae</taxon>
        <taxon>Malaxideae</taxon>
        <taxon>Dendrobiinae</taxon>
        <taxon>Dendrobium</taxon>
    </lineage>
</organism>
<feature type="domain" description="HTH myb-type" evidence="13">
    <location>
        <begin position="194"/>
        <end position="246"/>
    </location>
</feature>
<name>A0A2I0W9B1_9ASPA</name>
<reference evidence="14 15" key="1">
    <citation type="journal article" date="2016" name="Sci. Rep.">
        <title>The Dendrobium catenatum Lindl. genome sequence provides insights into polysaccharide synthase, floral development and adaptive evolution.</title>
        <authorList>
            <person name="Zhang G.Q."/>
            <person name="Xu Q."/>
            <person name="Bian C."/>
            <person name="Tsai W.C."/>
            <person name="Yeh C.M."/>
            <person name="Liu K.W."/>
            <person name="Yoshida K."/>
            <person name="Zhang L.S."/>
            <person name="Chang S.B."/>
            <person name="Chen F."/>
            <person name="Shi Y."/>
            <person name="Su Y.Y."/>
            <person name="Zhang Y.Q."/>
            <person name="Chen L.J."/>
            <person name="Yin Y."/>
            <person name="Lin M."/>
            <person name="Huang H."/>
            <person name="Deng H."/>
            <person name="Wang Z.W."/>
            <person name="Zhu S.L."/>
            <person name="Zhao X."/>
            <person name="Deng C."/>
            <person name="Niu S.C."/>
            <person name="Huang J."/>
            <person name="Wang M."/>
            <person name="Liu G.H."/>
            <person name="Yang H.J."/>
            <person name="Xiao X.J."/>
            <person name="Hsiao Y.Y."/>
            <person name="Wu W.L."/>
            <person name="Chen Y.Y."/>
            <person name="Mitsuda N."/>
            <person name="Ohme-Takagi M."/>
            <person name="Luo Y.B."/>
            <person name="Van de Peer Y."/>
            <person name="Liu Z.J."/>
        </authorList>
    </citation>
    <scope>NUCLEOTIDE SEQUENCE [LARGE SCALE GENOMIC DNA]</scope>
    <source>
        <tissue evidence="14">The whole plant</tissue>
    </source>
</reference>
<dbReference type="CDD" id="cd17584">
    <property type="entry name" value="REC_typeB_ARR-like"/>
    <property type="match status" value="1"/>
</dbReference>
<dbReference type="PANTHER" id="PTHR43874:SF19">
    <property type="entry name" value="RESPONSE REGULATOR 23-RELATED"/>
    <property type="match status" value="1"/>
</dbReference>
<dbReference type="NCBIfam" id="TIGR01557">
    <property type="entry name" value="myb_SHAQKYF"/>
    <property type="match status" value="1"/>
</dbReference>
<dbReference type="InterPro" id="IPR045279">
    <property type="entry name" value="ARR-like"/>
</dbReference>
<dbReference type="Pfam" id="PF00249">
    <property type="entry name" value="Myb_DNA-binding"/>
    <property type="match status" value="1"/>
</dbReference>
<dbReference type="InterPro" id="IPR001005">
    <property type="entry name" value="SANT/Myb"/>
</dbReference>
<evidence type="ECO:0000259" key="13">
    <source>
        <dbReference type="PROSITE" id="PS51294"/>
    </source>
</evidence>
<sequence length="570" mass="63868">MDESDAEIPDGFPVGMSVLAVDDDSFVLRTLELLLLKCGYRVTVSQHAFEALELLRANKDDYDLVISDVKMPDMDGFKLLEIVGLEMDLPVIMLSVDCDVKSVMKGIMHGAVDYLTKPARLEELQLIWKHVARRSLDEKKDQNTRKQLGHAAKFEDFQKLHQPKKCKDRNKERDNEDSADSDEEMTPQKKPRITWSPELHAKFINVVNQLGISRAAPKKILDMMNISGLTRENVASHLQKYRKGLQKNAIELSQQLFKHPGASAYTENSLLMTANPQRMAICSFDRPHTNIYKNMSVASSCTPAQQSCNGYSKVPSTSLFHSPTHQNNFCQQYAMNPHSGQLGTQQVTLTKNSYMMTASTQVSSYQSFAPSSSQLDSAAQSCSQNPRKVDVDSRLNSLYLLGHALDHQTVDMFISNNQSDNYSVELDAVLSSVQKQQQFGSCLEADVEAGAHINWDSLDVQSSSHEDYMGSGPFKFPVGPAEQFSAEITFAFNKVEHTDDLHAALKQDFCKETLKEIVYTRGVLSLKLILQLVLDDPNLFELVNDAPILLILVIYVLYMIPACGLFPLLL</sequence>
<keyword evidence="7" id="KW-0804">Transcription</keyword>
<feature type="domain" description="Response regulatory" evidence="12">
    <location>
        <begin position="17"/>
        <end position="132"/>
    </location>
</feature>
<feature type="modified residue" description="4-aspartylphosphate" evidence="9">
    <location>
        <position position="68"/>
    </location>
</feature>
<dbReference type="Proteomes" id="UP000233837">
    <property type="component" value="Unassembled WGS sequence"/>
</dbReference>
<dbReference type="GO" id="GO:0003677">
    <property type="term" value="F:DNA binding"/>
    <property type="evidence" value="ECO:0007669"/>
    <property type="project" value="UniProtKB-KW"/>
</dbReference>
<dbReference type="InterPro" id="IPR006447">
    <property type="entry name" value="Myb_dom_plants"/>
</dbReference>
<keyword evidence="8" id="KW-0539">Nucleus</keyword>
<protein>
    <submittedName>
        <fullName evidence="14">Two-component response regulator ARR10</fullName>
    </submittedName>
</protein>
<dbReference type="SMART" id="SM00448">
    <property type="entry name" value="REC"/>
    <property type="match status" value="1"/>
</dbReference>
<evidence type="ECO:0000256" key="8">
    <source>
        <dbReference type="ARBA" id="ARBA00023242"/>
    </source>
</evidence>
<evidence type="ECO:0000256" key="2">
    <source>
        <dbReference type="ARBA" id="ARBA00022553"/>
    </source>
</evidence>
<proteinExistence type="predicted"/>
<dbReference type="STRING" id="906689.A0A2I0W9B1"/>
<dbReference type="PROSITE" id="PS51294">
    <property type="entry name" value="HTH_MYB"/>
    <property type="match status" value="1"/>
</dbReference>
<dbReference type="PROSITE" id="PS50110">
    <property type="entry name" value="RESPONSE_REGULATORY"/>
    <property type="match status" value="1"/>
</dbReference>
<dbReference type="FunFam" id="1.10.10.60:FF:000007">
    <property type="entry name" value="Two-component response regulator"/>
    <property type="match status" value="1"/>
</dbReference>
<dbReference type="PANTHER" id="PTHR43874">
    <property type="entry name" value="TWO-COMPONENT RESPONSE REGULATOR"/>
    <property type="match status" value="1"/>
</dbReference>
<dbReference type="AlphaFoldDB" id="A0A2I0W9B1"/>
<reference evidence="14 15" key="2">
    <citation type="journal article" date="2017" name="Nature">
        <title>The Apostasia genome and the evolution of orchids.</title>
        <authorList>
            <person name="Zhang G.Q."/>
            <person name="Liu K.W."/>
            <person name="Li Z."/>
            <person name="Lohaus R."/>
            <person name="Hsiao Y.Y."/>
            <person name="Niu S.C."/>
            <person name="Wang J.Y."/>
            <person name="Lin Y.C."/>
            <person name="Xu Q."/>
            <person name="Chen L.J."/>
            <person name="Yoshida K."/>
            <person name="Fujiwara S."/>
            <person name="Wang Z.W."/>
            <person name="Zhang Y.Q."/>
            <person name="Mitsuda N."/>
            <person name="Wang M."/>
            <person name="Liu G.H."/>
            <person name="Pecoraro L."/>
            <person name="Huang H.X."/>
            <person name="Xiao X.J."/>
            <person name="Lin M."/>
            <person name="Wu X.Y."/>
            <person name="Wu W.L."/>
            <person name="Chen Y.Y."/>
            <person name="Chang S.B."/>
            <person name="Sakamoto S."/>
            <person name="Ohme-Takagi M."/>
            <person name="Yagi M."/>
            <person name="Zeng S.J."/>
            <person name="Shen C.Y."/>
            <person name="Yeh C.M."/>
            <person name="Luo Y.B."/>
            <person name="Tsai W.C."/>
            <person name="Van de Peer Y."/>
            <person name="Liu Z.J."/>
        </authorList>
    </citation>
    <scope>NUCLEOTIDE SEQUENCE [LARGE SCALE GENOMIC DNA]</scope>
    <source>
        <tissue evidence="14">The whole plant</tissue>
    </source>
</reference>
<feature type="transmembrane region" description="Helical" evidence="11">
    <location>
        <begin position="548"/>
        <end position="569"/>
    </location>
</feature>
<evidence type="ECO:0000256" key="4">
    <source>
        <dbReference type="ARBA" id="ARBA00023015"/>
    </source>
</evidence>
<dbReference type="GO" id="GO:0000160">
    <property type="term" value="P:phosphorelay signal transduction system"/>
    <property type="evidence" value="ECO:0007669"/>
    <property type="project" value="UniProtKB-KW"/>
</dbReference>
<evidence type="ECO:0000256" key="9">
    <source>
        <dbReference type="PROSITE-ProRule" id="PRU00169"/>
    </source>
</evidence>
<keyword evidence="3" id="KW-0902">Two-component regulatory system</keyword>